<keyword evidence="2" id="KW-1003">Cell membrane</keyword>
<dbReference type="EMBL" id="LGTC01000001">
    <property type="protein sequence ID" value="KNY28778.1"/>
    <property type="molecule type" value="Genomic_DNA"/>
</dbReference>
<dbReference type="RefSeq" id="WP_036936253.1">
    <property type="nucleotide sequence ID" value="NZ_JQKC01000002.1"/>
</dbReference>
<keyword evidence="3 6" id="KW-0812">Transmembrane</keyword>
<feature type="domain" description="Cardiolipin synthase N-terminal" evidence="7">
    <location>
        <begin position="23"/>
        <end position="63"/>
    </location>
</feature>
<gene>
    <name evidence="8" type="ORF">Bccel_4052</name>
</gene>
<evidence type="ECO:0000259" key="7">
    <source>
        <dbReference type="Pfam" id="PF13396"/>
    </source>
</evidence>
<reference evidence="9" key="1">
    <citation type="submission" date="2015-07" db="EMBL/GenBank/DDBJ databases">
        <title>Near-Complete Genome Sequence of the Cellulolytic Bacterium Bacteroides (Pseudobacteroides) cellulosolvens ATCC 35603.</title>
        <authorList>
            <person name="Dassa B."/>
            <person name="Utturkar S.M."/>
            <person name="Klingeman D.M."/>
            <person name="Hurt R.A."/>
            <person name="Keller M."/>
            <person name="Xu J."/>
            <person name="Reddy Y.H.K."/>
            <person name="Borovok I."/>
            <person name="Grinberg I.R."/>
            <person name="Lamed R."/>
            <person name="Zhivin O."/>
            <person name="Bayer E.A."/>
            <person name="Brown S.D."/>
        </authorList>
    </citation>
    <scope>NUCLEOTIDE SEQUENCE [LARGE SCALE GENOMIC DNA]</scope>
    <source>
        <strain evidence="9">DSM 2933</strain>
    </source>
</reference>
<keyword evidence="9" id="KW-1185">Reference proteome</keyword>
<evidence type="ECO:0000256" key="4">
    <source>
        <dbReference type="ARBA" id="ARBA00022989"/>
    </source>
</evidence>
<dbReference type="Pfam" id="PF13396">
    <property type="entry name" value="PLDc_N"/>
    <property type="match status" value="1"/>
</dbReference>
<keyword evidence="4 6" id="KW-1133">Transmembrane helix</keyword>
<evidence type="ECO:0000256" key="1">
    <source>
        <dbReference type="ARBA" id="ARBA00004651"/>
    </source>
</evidence>
<feature type="transmembrane region" description="Helical" evidence="6">
    <location>
        <begin position="41"/>
        <end position="61"/>
    </location>
</feature>
<evidence type="ECO:0000313" key="9">
    <source>
        <dbReference type="Proteomes" id="UP000036923"/>
    </source>
</evidence>
<evidence type="ECO:0000256" key="3">
    <source>
        <dbReference type="ARBA" id="ARBA00022692"/>
    </source>
</evidence>
<dbReference type="eggNOG" id="ENOG5032529">
    <property type="taxonomic scope" value="Bacteria"/>
</dbReference>
<dbReference type="GO" id="GO:0005886">
    <property type="term" value="C:plasma membrane"/>
    <property type="evidence" value="ECO:0007669"/>
    <property type="project" value="UniProtKB-SubCell"/>
</dbReference>
<dbReference type="STRING" id="398512.Bccel_4052"/>
<accession>A0A0L6JSK2</accession>
<evidence type="ECO:0000256" key="5">
    <source>
        <dbReference type="ARBA" id="ARBA00023136"/>
    </source>
</evidence>
<dbReference type="InterPro" id="IPR027379">
    <property type="entry name" value="CLS_N"/>
</dbReference>
<comment type="caution">
    <text evidence="8">The sequence shown here is derived from an EMBL/GenBank/DDBJ whole genome shotgun (WGS) entry which is preliminary data.</text>
</comment>
<proteinExistence type="predicted"/>
<dbReference type="Proteomes" id="UP000036923">
    <property type="component" value="Unassembled WGS sequence"/>
</dbReference>
<feature type="transmembrane region" description="Helical" evidence="6">
    <location>
        <begin position="12"/>
        <end position="29"/>
    </location>
</feature>
<comment type="subcellular location">
    <subcellularLocation>
        <location evidence="1">Cell membrane</location>
        <topology evidence="1">Multi-pass membrane protein</topology>
    </subcellularLocation>
</comment>
<dbReference type="OrthoDB" id="3243324at2"/>
<evidence type="ECO:0000256" key="2">
    <source>
        <dbReference type="ARBA" id="ARBA00022475"/>
    </source>
</evidence>
<dbReference type="AlphaFoldDB" id="A0A0L6JSK2"/>
<name>A0A0L6JSK2_9FIRM</name>
<sequence length="70" mass="7890">MGDMSNAEMIKLLIPVVVLQEGLFVYCLIDILRKGTRNLNKIIWIIIAITGTIGSIAYLLAGRKRWDDND</sequence>
<evidence type="ECO:0000313" key="8">
    <source>
        <dbReference type="EMBL" id="KNY28778.1"/>
    </source>
</evidence>
<evidence type="ECO:0000256" key="6">
    <source>
        <dbReference type="SAM" id="Phobius"/>
    </source>
</evidence>
<protein>
    <recommendedName>
        <fullName evidence="7">Cardiolipin synthase N-terminal domain-containing protein</fullName>
    </recommendedName>
</protein>
<organism evidence="8 9">
    <name type="scientific">Pseudobacteroides cellulosolvens ATCC 35603 = DSM 2933</name>
    <dbReference type="NCBI Taxonomy" id="398512"/>
    <lineage>
        <taxon>Bacteria</taxon>
        <taxon>Bacillati</taxon>
        <taxon>Bacillota</taxon>
        <taxon>Clostridia</taxon>
        <taxon>Eubacteriales</taxon>
        <taxon>Oscillospiraceae</taxon>
        <taxon>Pseudobacteroides</taxon>
    </lineage>
</organism>
<keyword evidence="5 6" id="KW-0472">Membrane</keyword>